<comment type="caution">
    <text evidence="1">The sequence shown here is derived from an EMBL/GenBank/DDBJ whole genome shotgun (WGS) entry which is preliminary data.</text>
</comment>
<protein>
    <submittedName>
        <fullName evidence="1">Uncharacterized protein</fullName>
    </submittedName>
</protein>
<proteinExistence type="predicted"/>
<organism evidence="1 2">
    <name type="scientific">Rhipicephalus microplus</name>
    <name type="common">Cattle tick</name>
    <name type="synonym">Boophilus microplus</name>
    <dbReference type="NCBI Taxonomy" id="6941"/>
    <lineage>
        <taxon>Eukaryota</taxon>
        <taxon>Metazoa</taxon>
        <taxon>Ecdysozoa</taxon>
        <taxon>Arthropoda</taxon>
        <taxon>Chelicerata</taxon>
        <taxon>Arachnida</taxon>
        <taxon>Acari</taxon>
        <taxon>Parasitiformes</taxon>
        <taxon>Ixodida</taxon>
        <taxon>Ixodoidea</taxon>
        <taxon>Ixodidae</taxon>
        <taxon>Rhipicephalinae</taxon>
        <taxon>Rhipicephalus</taxon>
        <taxon>Boophilus</taxon>
    </lineage>
</organism>
<gene>
    <name evidence="1" type="ORF">HPB51_012099</name>
</gene>
<reference evidence="1" key="1">
    <citation type="journal article" date="2020" name="Cell">
        <title>Large-Scale Comparative Analyses of Tick Genomes Elucidate Their Genetic Diversity and Vector Capacities.</title>
        <authorList>
            <consortium name="Tick Genome and Microbiome Consortium (TIGMIC)"/>
            <person name="Jia N."/>
            <person name="Wang J."/>
            <person name="Shi W."/>
            <person name="Du L."/>
            <person name="Sun Y."/>
            <person name="Zhan W."/>
            <person name="Jiang J.F."/>
            <person name="Wang Q."/>
            <person name="Zhang B."/>
            <person name="Ji P."/>
            <person name="Bell-Sakyi L."/>
            <person name="Cui X.M."/>
            <person name="Yuan T.T."/>
            <person name="Jiang B.G."/>
            <person name="Yang W.F."/>
            <person name="Lam T.T."/>
            <person name="Chang Q.C."/>
            <person name="Ding S.J."/>
            <person name="Wang X.J."/>
            <person name="Zhu J.G."/>
            <person name="Ruan X.D."/>
            <person name="Zhao L."/>
            <person name="Wei J.T."/>
            <person name="Ye R.Z."/>
            <person name="Que T.C."/>
            <person name="Du C.H."/>
            <person name="Zhou Y.H."/>
            <person name="Cheng J.X."/>
            <person name="Dai P.F."/>
            <person name="Guo W.B."/>
            <person name="Han X.H."/>
            <person name="Huang E.J."/>
            <person name="Li L.F."/>
            <person name="Wei W."/>
            <person name="Gao Y.C."/>
            <person name="Liu J.Z."/>
            <person name="Shao H.Z."/>
            <person name="Wang X."/>
            <person name="Wang C.C."/>
            <person name="Yang T.C."/>
            <person name="Huo Q.B."/>
            <person name="Li W."/>
            <person name="Chen H.Y."/>
            <person name="Chen S.E."/>
            <person name="Zhou L.G."/>
            <person name="Ni X.B."/>
            <person name="Tian J.H."/>
            <person name="Sheng Y."/>
            <person name="Liu T."/>
            <person name="Pan Y.S."/>
            <person name="Xia L.Y."/>
            <person name="Li J."/>
            <person name="Zhao F."/>
            <person name="Cao W.C."/>
        </authorList>
    </citation>
    <scope>NUCLEOTIDE SEQUENCE</scope>
    <source>
        <strain evidence="1">Rmic-2018</strain>
    </source>
</reference>
<dbReference type="Proteomes" id="UP000821866">
    <property type="component" value="Chromosome 6"/>
</dbReference>
<accession>A0A9J6DNC8</accession>
<dbReference type="AlphaFoldDB" id="A0A9J6DNC8"/>
<dbReference type="EMBL" id="JABSTU010000008">
    <property type="protein sequence ID" value="KAH8023330.1"/>
    <property type="molecule type" value="Genomic_DNA"/>
</dbReference>
<keyword evidence="2" id="KW-1185">Reference proteome</keyword>
<reference evidence="1" key="2">
    <citation type="submission" date="2021-09" db="EMBL/GenBank/DDBJ databases">
        <authorList>
            <person name="Jia N."/>
            <person name="Wang J."/>
            <person name="Shi W."/>
            <person name="Du L."/>
            <person name="Sun Y."/>
            <person name="Zhan W."/>
            <person name="Jiang J."/>
            <person name="Wang Q."/>
            <person name="Zhang B."/>
            <person name="Ji P."/>
            <person name="Sakyi L.B."/>
            <person name="Cui X."/>
            <person name="Yuan T."/>
            <person name="Jiang B."/>
            <person name="Yang W."/>
            <person name="Lam T.T.-Y."/>
            <person name="Chang Q."/>
            <person name="Ding S."/>
            <person name="Wang X."/>
            <person name="Zhu J."/>
            <person name="Ruan X."/>
            <person name="Zhao L."/>
            <person name="Wei J."/>
            <person name="Que T."/>
            <person name="Du C."/>
            <person name="Cheng J."/>
            <person name="Dai P."/>
            <person name="Han X."/>
            <person name="Huang E."/>
            <person name="Gao Y."/>
            <person name="Liu J."/>
            <person name="Shao H."/>
            <person name="Ye R."/>
            <person name="Li L."/>
            <person name="Wei W."/>
            <person name="Wang X."/>
            <person name="Wang C."/>
            <person name="Huo Q."/>
            <person name="Li W."/>
            <person name="Guo W."/>
            <person name="Chen H."/>
            <person name="Chen S."/>
            <person name="Zhou L."/>
            <person name="Zhou L."/>
            <person name="Ni X."/>
            <person name="Tian J."/>
            <person name="Zhou Y."/>
            <person name="Sheng Y."/>
            <person name="Liu T."/>
            <person name="Pan Y."/>
            <person name="Xia L."/>
            <person name="Li J."/>
            <person name="Zhao F."/>
            <person name="Cao W."/>
        </authorList>
    </citation>
    <scope>NUCLEOTIDE SEQUENCE</scope>
    <source>
        <strain evidence="1">Rmic-2018</strain>
        <tissue evidence="1">Larvae</tissue>
    </source>
</reference>
<sequence length="205" mass="22689">MPSSEYAVVLQRVRMCSLPKGLVIQCRRRTKTDTDVVNAVVQSRDAQVKATLKFLQVKVKSIEPIDVDLQILEVPEVFTVNGPTPLLESSEEARRKTIFGWVIQGVGANLKHGLSSRDISATALSLDCCGTLCTGVLPRDPSDLWRLDTIGITDRQYDVSKHPALIHSAVRKSSERNKVPLLINTPGLTSCMNRSVAETRLKRQL</sequence>
<name>A0A9J6DNC8_RHIMP</name>
<evidence type="ECO:0000313" key="1">
    <source>
        <dbReference type="EMBL" id="KAH8023330.1"/>
    </source>
</evidence>
<evidence type="ECO:0000313" key="2">
    <source>
        <dbReference type="Proteomes" id="UP000821866"/>
    </source>
</evidence>